<dbReference type="Proteomes" id="UP000652761">
    <property type="component" value="Unassembled WGS sequence"/>
</dbReference>
<organism evidence="1 2">
    <name type="scientific">Colocasia esculenta</name>
    <name type="common">Wild taro</name>
    <name type="synonym">Arum esculentum</name>
    <dbReference type="NCBI Taxonomy" id="4460"/>
    <lineage>
        <taxon>Eukaryota</taxon>
        <taxon>Viridiplantae</taxon>
        <taxon>Streptophyta</taxon>
        <taxon>Embryophyta</taxon>
        <taxon>Tracheophyta</taxon>
        <taxon>Spermatophyta</taxon>
        <taxon>Magnoliopsida</taxon>
        <taxon>Liliopsida</taxon>
        <taxon>Araceae</taxon>
        <taxon>Aroideae</taxon>
        <taxon>Colocasieae</taxon>
        <taxon>Colocasia</taxon>
    </lineage>
</organism>
<evidence type="ECO:0000313" key="1">
    <source>
        <dbReference type="EMBL" id="MQM02659.1"/>
    </source>
</evidence>
<proteinExistence type="predicted"/>
<evidence type="ECO:0000313" key="2">
    <source>
        <dbReference type="Proteomes" id="UP000652761"/>
    </source>
</evidence>
<gene>
    <name evidence="1" type="ORF">Taro_035428</name>
</gene>
<accession>A0A843W0G1</accession>
<dbReference type="AlphaFoldDB" id="A0A843W0G1"/>
<protein>
    <submittedName>
        <fullName evidence="1">Uncharacterized protein</fullName>
    </submittedName>
</protein>
<name>A0A843W0G1_COLES</name>
<dbReference type="OrthoDB" id="1679286at2759"/>
<reference evidence="1" key="1">
    <citation type="submission" date="2017-07" db="EMBL/GenBank/DDBJ databases">
        <title>Taro Niue Genome Assembly and Annotation.</title>
        <authorList>
            <person name="Atibalentja N."/>
            <person name="Keating K."/>
            <person name="Fields C.J."/>
        </authorList>
    </citation>
    <scope>NUCLEOTIDE SEQUENCE</scope>
    <source>
        <strain evidence="1">Niue_2</strain>
        <tissue evidence="1">Leaf</tissue>
    </source>
</reference>
<dbReference type="EMBL" id="NMUH01002894">
    <property type="protein sequence ID" value="MQM02659.1"/>
    <property type="molecule type" value="Genomic_DNA"/>
</dbReference>
<keyword evidence="2" id="KW-1185">Reference proteome</keyword>
<sequence length="110" mass="11439">MGNCLADNKGLVHPALQPFQPEGTAPAGRTSLIKVRMSAKEFEELVRRAESPKCDTGAVVGILILEGVRRGMWESVGVCDAAGEGGGGGGDRGNATRGVAALETIHEHED</sequence>
<comment type="caution">
    <text evidence="1">The sequence shown here is derived from an EMBL/GenBank/DDBJ whole genome shotgun (WGS) entry which is preliminary data.</text>
</comment>